<comment type="caution">
    <text evidence="1">The sequence shown here is derived from an EMBL/GenBank/DDBJ whole genome shotgun (WGS) entry which is preliminary data.</text>
</comment>
<dbReference type="AlphaFoldDB" id="A0A0F9IG87"/>
<organism evidence="1">
    <name type="scientific">marine sediment metagenome</name>
    <dbReference type="NCBI Taxonomy" id="412755"/>
    <lineage>
        <taxon>unclassified sequences</taxon>
        <taxon>metagenomes</taxon>
        <taxon>ecological metagenomes</taxon>
    </lineage>
</organism>
<name>A0A0F9IG87_9ZZZZ</name>
<evidence type="ECO:0000313" key="1">
    <source>
        <dbReference type="EMBL" id="KKM18809.1"/>
    </source>
</evidence>
<reference evidence="1" key="1">
    <citation type="journal article" date="2015" name="Nature">
        <title>Complex archaea that bridge the gap between prokaryotes and eukaryotes.</title>
        <authorList>
            <person name="Spang A."/>
            <person name="Saw J.H."/>
            <person name="Jorgensen S.L."/>
            <person name="Zaremba-Niedzwiedzka K."/>
            <person name="Martijn J."/>
            <person name="Lind A.E."/>
            <person name="van Eijk R."/>
            <person name="Schleper C."/>
            <person name="Guy L."/>
            <person name="Ettema T.J."/>
        </authorList>
    </citation>
    <scope>NUCLEOTIDE SEQUENCE</scope>
</reference>
<dbReference type="EMBL" id="LAZR01014139">
    <property type="protein sequence ID" value="KKM18809.1"/>
    <property type="molecule type" value="Genomic_DNA"/>
</dbReference>
<sequence>MGWNDKLGIGPGYSLADLDVQKLEEYPIDSLRWLKNQLKECSNVECGEQLSVVKEILIRKEQN</sequence>
<gene>
    <name evidence="1" type="ORF">LCGC14_1661980</name>
</gene>
<protein>
    <submittedName>
        <fullName evidence="1">Uncharacterized protein</fullName>
    </submittedName>
</protein>
<proteinExistence type="predicted"/>
<accession>A0A0F9IG87</accession>